<dbReference type="SMART" id="SM01411">
    <property type="entry name" value="Ephrin_rec_like"/>
    <property type="match status" value="1"/>
</dbReference>
<dbReference type="SUPFAM" id="SSF57184">
    <property type="entry name" value="Growth factor receptor domain"/>
    <property type="match status" value="1"/>
</dbReference>
<gene>
    <name evidence="1" type="ORF">AWC38_SpisGene24497</name>
</gene>
<dbReference type="Proteomes" id="UP000225706">
    <property type="component" value="Unassembled WGS sequence"/>
</dbReference>
<evidence type="ECO:0000313" key="1">
    <source>
        <dbReference type="EMBL" id="PFX11682.1"/>
    </source>
</evidence>
<comment type="caution">
    <text evidence="1">The sequence shown here is derived from an EMBL/GenBank/DDBJ whole genome shotgun (WGS) entry which is preliminary data.</text>
</comment>
<name>A0A2B4R624_STYPI</name>
<protein>
    <recommendedName>
        <fullName evidence="3">Tyrosine-protein kinase ephrin type A/B receptor-like domain-containing protein</fullName>
    </recommendedName>
</protein>
<dbReference type="OrthoDB" id="694479at2759"/>
<evidence type="ECO:0000313" key="2">
    <source>
        <dbReference type="Proteomes" id="UP000225706"/>
    </source>
</evidence>
<accession>A0A2B4R624</accession>
<dbReference type="EMBL" id="LSMT01002027">
    <property type="protein sequence ID" value="PFX11682.1"/>
    <property type="molecule type" value="Genomic_DNA"/>
</dbReference>
<proteinExistence type="predicted"/>
<feature type="non-terminal residue" evidence="1">
    <location>
        <position position="659"/>
    </location>
</feature>
<keyword evidence="2" id="KW-1185">Reference proteome</keyword>
<reference evidence="2" key="1">
    <citation type="journal article" date="2017" name="bioRxiv">
        <title>Comparative analysis of the genomes of Stylophora pistillata and Acropora digitifera provides evidence for extensive differences between species of corals.</title>
        <authorList>
            <person name="Voolstra C.R."/>
            <person name="Li Y."/>
            <person name="Liew Y.J."/>
            <person name="Baumgarten S."/>
            <person name="Zoccola D."/>
            <person name="Flot J.-F."/>
            <person name="Tambutte S."/>
            <person name="Allemand D."/>
            <person name="Aranda M."/>
        </authorList>
    </citation>
    <scope>NUCLEOTIDE SEQUENCE [LARGE SCALE GENOMIC DNA]</scope>
</reference>
<dbReference type="InterPro" id="IPR009030">
    <property type="entry name" value="Growth_fac_rcpt_cys_sf"/>
</dbReference>
<evidence type="ECO:0008006" key="3">
    <source>
        <dbReference type="Google" id="ProtNLM"/>
    </source>
</evidence>
<organism evidence="1 2">
    <name type="scientific">Stylophora pistillata</name>
    <name type="common">Smooth cauliflower coral</name>
    <dbReference type="NCBI Taxonomy" id="50429"/>
    <lineage>
        <taxon>Eukaryota</taxon>
        <taxon>Metazoa</taxon>
        <taxon>Cnidaria</taxon>
        <taxon>Anthozoa</taxon>
        <taxon>Hexacorallia</taxon>
        <taxon>Scleractinia</taxon>
        <taxon>Astrocoeniina</taxon>
        <taxon>Pocilloporidae</taxon>
        <taxon>Stylophora</taxon>
    </lineage>
</organism>
<dbReference type="AlphaFoldDB" id="A0A2B4R624"/>
<sequence length="659" mass="72278">MNSLVGGLETAGVIVGARTLDLPRISQALRGQRGLIGVGFKLTDSGDYDRDNKQLKNWKNPTDDQDACPKSYADKTRPMTGTLDMQDNEIIKVANPSNNKDAVNKQYVESHFLKTSGGDVSGNIVFINNSKSLRHITGLSDNPLSGTAAVNLNKLSSELQTKADLSVVTNGLNAKLDKTTFNTEIAKKLDSTRLNAEMVKKADKNYVILLDGSQAMTEQRVFKYIFSWTLNDEPSSTTNGRKLETRSGSEVTKNYTTTKNLQVRQRRLLDMPRSFSDDNEVITKKYADDKAVSEAHKCLPLDGSRSMTGDLNLNNKKAINSAAPTTGTDFCNKTYVDTELAKKHDIGSVDLSDYRDKTKGVDIEKPLNFTSIHGADRQISGISDQPLNGTSVVNANKLQSELVKTADLRTMSNELDGKLDKTTFNTEIAKKSNSSKVLLLDGTRAMTGNLNMNSKSITNLKDPQPEESLNVSTVNYVNKTISDNNAFMKTNYEIYFDDHISRGVSSRLKNDLRTLFSNPIESLQNGTFKGVPTNVQLLISCKRLRKILPEAHGPLIQCAPSPLTYSLCGGGAVEAVLRGLMGSKCSQTTKLKPNATCYKCSFCSTGTRGTFRSCLNCPKGGFYQDEMGQTECKNCSTGTYVPEKHYPGKSATDCRACPY</sequence>